<sequence length="353" mass="38067">MRVFIELSQDVDAASWGEKNARGLAPDATPYGLHRLEDHGHRVRFAPPVRTPFVRRLGEVTSGRLWGLQPVRATAAAVDAARPSADVVLCMDERNGVPAALSPSSTPVVTGVAWLEDPAELSPAYRAVAALALKRASAVFVECSAMIEPLVHGFGVPAEKIHFVTLGIDDEHFAPAEQPPIRQRVFSVGDDRMRDYSTLVGALHRVHEQRPGLTAEVATTLPVELPQKWAHIHRRRMDQEVKGCYQRAEVVALALRPTRQGSGLTVILEAMASGRPVVVTDNPGLSDYVEHGVTGLLVPAKDPGAMADAIDALLADPGRAAAMGREGRRRVEGHFTTAHMADDLASVLCDAVR</sequence>
<proteinExistence type="predicted"/>
<protein>
    <submittedName>
        <fullName evidence="1">Putative glycosyltransferase</fullName>
    </submittedName>
</protein>
<dbReference type="GO" id="GO:0016757">
    <property type="term" value="F:glycosyltransferase activity"/>
    <property type="evidence" value="ECO:0007669"/>
    <property type="project" value="TreeGrafter"/>
</dbReference>
<evidence type="ECO:0000313" key="2">
    <source>
        <dbReference type="Proteomes" id="UP000004367"/>
    </source>
</evidence>
<dbReference type="PANTHER" id="PTHR12526:SF590">
    <property type="entry name" value="ALPHA-MALTOSE-1-PHOSPHATE SYNTHASE"/>
    <property type="match status" value="1"/>
</dbReference>
<name>H5USE9_9MICO</name>
<dbReference type="Gene3D" id="3.40.50.2000">
    <property type="entry name" value="Glycogen Phosphorylase B"/>
    <property type="match status" value="2"/>
</dbReference>
<dbReference type="STRING" id="1089455.MOPEL_078_00460"/>
<comment type="caution">
    <text evidence="1">The sequence shown here is derived from an EMBL/GenBank/DDBJ whole genome shotgun (WGS) entry which is preliminary data.</text>
</comment>
<organism evidence="1 2">
    <name type="scientific">Mobilicoccus pelagius NBRC 104925</name>
    <dbReference type="NCBI Taxonomy" id="1089455"/>
    <lineage>
        <taxon>Bacteria</taxon>
        <taxon>Bacillati</taxon>
        <taxon>Actinomycetota</taxon>
        <taxon>Actinomycetes</taxon>
        <taxon>Micrococcales</taxon>
        <taxon>Dermatophilaceae</taxon>
        <taxon>Mobilicoccus</taxon>
    </lineage>
</organism>
<dbReference type="EMBL" id="BAFE01000056">
    <property type="protein sequence ID" value="GAB48657.1"/>
    <property type="molecule type" value="Genomic_DNA"/>
</dbReference>
<dbReference type="PANTHER" id="PTHR12526">
    <property type="entry name" value="GLYCOSYLTRANSFERASE"/>
    <property type="match status" value="1"/>
</dbReference>
<dbReference type="eggNOG" id="COG0438">
    <property type="taxonomic scope" value="Bacteria"/>
</dbReference>
<dbReference type="CDD" id="cd03801">
    <property type="entry name" value="GT4_PimA-like"/>
    <property type="match status" value="1"/>
</dbReference>
<dbReference type="Pfam" id="PF13692">
    <property type="entry name" value="Glyco_trans_1_4"/>
    <property type="match status" value="1"/>
</dbReference>
<keyword evidence="2" id="KW-1185">Reference proteome</keyword>
<accession>H5USE9</accession>
<gene>
    <name evidence="1" type="ORF">MOPEL_078_00460</name>
</gene>
<dbReference type="AlphaFoldDB" id="H5USE9"/>
<evidence type="ECO:0000313" key="1">
    <source>
        <dbReference type="EMBL" id="GAB48657.1"/>
    </source>
</evidence>
<dbReference type="SUPFAM" id="SSF53756">
    <property type="entry name" value="UDP-Glycosyltransferase/glycogen phosphorylase"/>
    <property type="match status" value="1"/>
</dbReference>
<reference evidence="1 2" key="1">
    <citation type="submission" date="2012-02" db="EMBL/GenBank/DDBJ databases">
        <title>Whole genome shotgun sequence of Mobilicoccus pelagius NBRC 104925.</title>
        <authorList>
            <person name="Yoshida Y."/>
            <person name="Hosoyama A."/>
            <person name="Tsuchikane K."/>
            <person name="Katsumata H."/>
            <person name="Yamazaki S."/>
            <person name="Fujita N."/>
        </authorList>
    </citation>
    <scope>NUCLEOTIDE SEQUENCE [LARGE SCALE GENOMIC DNA]</scope>
    <source>
        <strain evidence="1 2">NBRC 104925</strain>
    </source>
</reference>
<dbReference type="Proteomes" id="UP000004367">
    <property type="component" value="Unassembled WGS sequence"/>
</dbReference>
<keyword evidence="1" id="KW-0808">Transferase</keyword>